<sequence length="80" mass="8774">MNHNAGACIPDCTTIPAQTRTFIDNQYVVPFRCQVASHNCPAEAGADDTKSHLTIPFAFPTLPTKGKDTIKPFRLNLDKT</sequence>
<evidence type="ECO:0000313" key="1">
    <source>
        <dbReference type="EMBL" id="GAJ29961.1"/>
    </source>
</evidence>
<dbReference type="EMBL" id="BAND01000089">
    <property type="protein sequence ID" value="GAJ29961.1"/>
    <property type="molecule type" value="Genomic_DNA"/>
</dbReference>
<gene>
    <name evidence="1" type="ORF">Amme_089_002</name>
</gene>
<dbReference type="AlphaFoldDB" id="A0A023D834"/>
<reference evidence="1 2" key="2">
    <citation type="journal article" date="2014" name="FEMS Microbiol. Lett.">
        <title>Draft genomic DNA sequence of the facultatively methylotrophic bacterium Acidomonas methanolica type strain MB58.</title>
        <authorList>
            <person name="Higashiura N."/>
            <person name="Hadano H."/>
            <person name="Hirakawa H."/>
            <person name="Matsutani M."/>
            <person name="Takabe S."/>
            <person name="Matsushita K."/>
            <person name="Azuma Y."/>
        </authorList>
    </citation>
    <scope>NUCLEOTIDE SEQUENCE [LARGE SCALE GENOMIC DNA]</scope>
    <source>
        <strain evidence="1 2">MB58</strain>
    </source>
</reference>
<accession>A0A023D834</accession>
<evidence type="ECO:0000313" key="2">
    <source>
        <dbReference type="Proteomes" id="UP000019760"/>
    </source>
</evidence>
<protein>
    <submittedName>
        <fullName evidence="1">Uncharacterized protein</fullName>
    </submittedName>
</protein>
<reference evidence="2" key="1">
    <citation type="journal article" date="2014" name="FEMS Microbiol. Lett.">
        <title>Draft Genomic DNA Sequence of the Facultatively Methylotrophic Bacterium Acidomonas methanolica type strain MB58.</title>
        <authorList>
            <person name="Higashiura N."/>
            <person name="Hadano H."/>
            <person name="Hirakawa H."/>
            <person name="Matsutani M."/>
            <person name="Takabe S."/>
            <person name="Matsushita K."/>
            <person name="Azuma Y."/>
        </authorList>
    </citation>
    <scope>NUCLEOTIDE SEQUENCE [LARGE SCALE GENOMIC DNA]</scope>
    <source>
        <strain evidence="2">MB58</strain>
    </source>
</reference>
<name>A0A023D834_ACIMT</name>
<organism evidence="1 2">
    <name type="scientific">Acidomonas methanolica NBRC 104435</name>
    <dbReference type="NCBI Taxonomy" id="1231351"/>
    <lineage>
        <taxon>Bacteria</taxon>
        <taxon>Pseudomonadati</taxon>
        <taxon>Pseudomonadota</taxon>
        <taxon>Alphaproteobacteria</taxon>
        <taxon>Acetobacterales</taxon>
        <taxon>Acetobacteraceae</taxon>
        <taxon>Acidomonas</taxon>
    </lineage>
</organism>
<dbReference type="Proteomes" id="UP000019760">
    <property type="component" value="Unassembled WGS sequence"/>
</dbReference>
<proteinExistence type="predicted"/>
<keyword evidence="2" id="KW-1185">Reference proteome</keyword>
<comment type="caution">
    <text evidence="1">The sequence shown here is derived from an EMBL/GenBank/DDBJ whole genome shotgun (WGS) entry which is preliminary data.</text>
</comment>